<dbReference type="Proteomes" id="UP001314796">
    <property type="component" value="Unassembled WGS sequence"/>
</dbReference>
<dbReference type="PANTHER" id="PTHR30404:SF0">
    <property type="entry name" value="N-ACETYLMURAMOYL-L-ALANINE AMIDASE AMIC"/>
    <property type="match status" value="1"/>
</dbReference>
<dbReference type="EC" id="3.5.1.28" evidence="4"/>
<dbReference type="PANTHER" id="PTHR30404">
    <property type="entry name" value="N-ACETYLMURAMOYL-L-ALANINE AMIDASE"/>
    <property type="match status" value="1"/>
</dbReference>
<dbReference type="Pfam" id="PF01520">
    <property type="entry name" value="Amidase_3"/>
    <property type="match status" value="1"/>
</dbReference>
<dbReference type="InterPro" id="IPR050695">
    <property type="entry name" value="N-acetylmuramoyl_amidase_3"/>
</dbReference>
<dbReference type="RefSeq" id="WP_204399817.1">
    <property type="nucleotide sequence ID" value="NZ_JAFBEE010000001.1"/>
</dbReference>
<dbReference type="CDD" id="cd02696">
    <property type="entry name" value="MurNAc-LAA"/>
    <property type="match status" value="1"/>
</dbReference>
<dbReference type="SUPFAM" id="SSF53187">
    <property type="entry name" value="Zn-dependent exopeptidases"/>
    <property type="match status" value="1"/>
</dbReference>
<dbReference type="GO" id="GO:0008745">
    <property type="term" value="F:N-acetylmuramoyl-L-alanine amidase activity"/>
    <property type="evidence" value="ECO:0007669"/>
    <property type="project" value="UniProtKB-EC"/>
</dbReference>
<evidence type="ECO:0000256" key="2">
    <source>
        <dbReference type="SAM" id="MobiDB-lite"/>
    </source>
</evidence>
<evidence type="ECO:0000259" key="3">
    <source>
        <dbReference type="SMART" id="SM00646"/>
    </source>
</evidence>
<protein>
    <submittedName>
        <fullName evidence="4">N-acetylmuramoyl-L-alanine amidase</fullName>
        <ecNumber evidence="4">3.5.1.28</ecNumber>
    </submittedName>
</protein>
<dbReference type="InterPro" id="IPR002508">
    <property type="entry name" value="MurNAc-LAA_cat"/>
</dbReference>
<feature type="domain" description="MurNAc-LAA" evidence="3">
    <location>
        <begin position="62"/>
        <end position="192"/>
    </location>
</feature>
<feature type="region of interest" description="Disordered" evidence="2">
    <location>
        <begin position="1"/>
        <end position="21"/>
    </location>
</feature>
<keyword evidence="1 4" id="KW-0378">Hydrolase</keyword>
<dbReference type="EMBL" id="JAFBEE010000001">
    <property type="protein sequence ID" value="MBM7613524.1"/>
    <property type="molecule type" value="Genomic_DNA"/>
</dbReference>
<name>A0ABS2NLR3_9FIRM</name>
<keyword evidence="5" id="KW-1185">Reference proteome</keyword>
<evidence type="ECO:0000256" key="1">
    <source>
        <dbReference type="ARBA" id="ARBA00022801"/>
    </source>
</evidence>
<comment type="caution">
    <text evidence="4">The sequence shown here is derived from an EMBL/GenBank/DDBJ whole genome shotgun (WGS) entry which is preliminary data.</text>
</comment>
<proteinExistence type="predicted"/>
<sequence length="269" mass="30216">MKVVIDPGHGGQDRSNHGPTGYVEADGVLDIGLRLRKLLEEAGYTIKMTRDSNETIGLYRRSEIANDWGGNLYLSLHTNAASTPNAKGIEIFHSKNGLYGDQYHDEAKRVAEIILELLIEATGLKNRGTKTRLMEKTTSSIYGRDYYAVIRRTRMPSLIIELGFHTNPKEEALLKTAEFRQKLAESIAAGVKKAYPVETPQEHSGGDTGEPEGKIFNEHQLKVMIEGQEKLIDGYIEEGIFYVPIRFLEQYGYKVRYDARQPAVVIDKA</sequence>
<reference evidence="4 5" key="1">
    <citation type="submission" date="2021-01" db="EMBL/GenBank/DDBJ databases">
        <title>Genomic Encyclopedia of Type Strains, Phase IV (KMG-IV): sequencing the most valuable type-strain genomes for metagenomic binning, comparative biology and taxonomic classification.</title>
        <authorList>
            <person name="Goeker M."/>
        </authorList>
    </citation>
    <scope>NUCLEOTIDE SEQUENCE [LARGE SCALE GENOMIC DNA]</scope>
    <source>
        <strain evidence="4 5">DSM 25890</strain>
    </source>
</reference>
<accession>A0ABS2NLR3</accession>
<dbReference type="SMART" id="SM00646">
    <property type="entry name" value="Ami_3"/>
    <property type="match status" value="1"/>
</dbReference>
<evidence type="ECO:0000313" key="4">
    <source>
        <dbReference type="EMBL" id="MBM7613524.1"/>
    </source>
</evidence>
<gene>
    <name evidence="4" type="ORF">JOC73_000032</name>
</gene>
<organism evidence="4 5">
    <name type="scientific">Alkaliphilus hydrothermalis</name>
    <dbReference type="NCBI Taxonomy" id="1482730"/>
    <lineage>
        <taxon>Bacteria</taxon>
        <taxon>Bacillati</taxon>
        <taxon>Bacillota</taxon>
        <taxon>Clostridia</taxon>
        <taxon>Peptostreptococcales</taxon>
        <taxon>Natronincolaceae</taxon>
        <taxon>Alkaliphilus</taxon>
    </lineage>
</organism>
<evidence type="ECO:0000313" key="5">
    <source>
        <dbReference type="Proteomes" id="UP001314796"/>
    </source>
</evidence>
<dbReference type="Gene3D" id="3.40.630.40">
    <property type="entry name" value="Zn-dependent exopeptidases"/>
    <property type="match status" value="1"/>
</dbReference>